<protein>
    <submittedName>
        <fullName evidence="2">Uncharacterized protein</fullName>
    </submittedName>
</protein>
<dbReference type="EMBL" id="CACRXK020000263">
    <property type="protein sequence ID" value="CAB3980156.1"/>
    <property type="molecule type" value="Genomic_DNA"/>
</dbReference>
<feature type="region of interest" description="Disordered" evidence="1">
    <location>
        <begin position="57"/>
        <end position="94"/>
    </location>
</feature>
<evidence type="ECO:0000256" key="1">
    <source>
        <dbReference type="SAM" id="MobiDB-lite"/>
    </source>
</evidence>
<keyword evidence="3" id="KW-1185">Reference proteome</keyword>
<comment type="caution">
    <text evidence="2">The sequence shown here is derived from an EMBL/GenBank/DDBJ whole genome shotgun (WGS) entry which is preliminary data.</text>
</comment>
<evidence type="ECO:0000313" key="3">
    <source>
        <dbReference type="Proteomes" id="UP001152795"/>
    </source>
</evidence>
<feature type="compositionally biased region" description="Polar residues" evidence="1">
    <location>
        <begin position="76"/>
        <end position="94"/>
    </location>
</feature>
<feature type="compositionally biased region" description="Basic and acidic residues" evidence="1">
    <location>
        <begin position="57"/>
        <end position="71"/>
    </location>
</feature>
<proteinExistence type="predicted"/>
<dbReference type="Proteomes" id="UP001152795">
    <property type="component" value="Unassembled WGS sequence"/>
</dbReference>
<name>A0A7D9DA88_PARCT</name>
<evidence type="ECO:0000313" key="2">
    <source>
        <dbReference type="EMBL" id="CAB3980156.1"/>
    </source>
</evidence>
<organism evidence="2 3">
    <name type="scientific">Paramuricea clavata</name>
    <name type="common">Red gorgonian</name>
    <name type="synonym">Violescent sea-whip</name>
    <dbReference type="NCBI Taxonomy" id="317549"/>
    <lineage>
        <taxon>Eukaryota</taxon>
        <taxon>Metazoa</taxon>
        <taxon>Cnidaria</taxon>
        <taxon>Anthozoa</taxon>
        <taxon>Octocorallia</taxon>
        <taxon>Malacalcyonacea</taxon>
        <taxon>Plexauridae</taxon>
        <taxon>Paramuricea</taxon>
    </lineage>
</organism>
<dbReference type="AlphaFoldDB" id="A0A7D9DA88"/>
<reference evidence="2" key="1">
    <citation type="submission" date="2020-04" db="EMBL/GenBank/DDBJ databases">
        <authorList>
            <person name="Alioto T."/>
            <person name="Alioto T."/>
            <person name="Gomez Garrido J."/>
        </authorList>
    </citation>
    <scope>NUCLEOTIDE SEQUENCE</scope>
    <source>
        <strain evidence="2">A484AB</strain>
    </source>
</reference>
<gene>
    <name evidence="2" type="ORF">PACLA_8A037693</name>
</gene>
<sequence>MQTASIIEVLKLVLTRVFNGLSTLSNQSSGPHEEWFVLYRSSRVYIHKLNETMLKQHRDYSSSVDHSETLSKRKITQTPTNVPDTQQKQSMRVK</sequence>
<accession>A0A7D9DA88</accession>